<reference evidence="1" key="1">
    <citation type="submission" date="2020-05" db="EMBL/GenBank/DDBJ databases">
        <title>Large-scale comparative analyses of tick genomes elucidate their genetic diversity and vector capacities.</title>
        <authorList>
            <person name="Jia N."/>
            <person name="Wang J."/>
            <person name="Shi W."/>
            <person name="Du L."/>
            <person name="Sun Y."/>
            <person name="Zhan W."/>
            <person name="Jiang J."/>
            <person name="Wang Q."/>
            <person name="Zhang B."/>
            <person name="Ji P."/>
            <person name="Sakyi L.B."/>
            <person name="Cui X."/>
            <person name="Yuan T."/>
            <person name="Jiang B."/>
            <person name="Yang W."/>
            <person name="Lam T.T.-Y."/>
            <person name="Chang Q."/>
            <person name="Ding S."/>
            <person name="Wang X."/>
            <person name="Zhu J."/>
            <person name="Ruan X."/>
            <person name="Zhao L."/>
            <person name="Wei J."/>
            <person name="Que T."/>
            <person name="Du C."/>
            <person name="Cheng J."/>
            <person name="Dai P."/>
            <person name="Han X."/>
            <person name="Huang E."/>
            <person name="Gao Y."/>
            <person name="Liu J."/>
            <person name="Shao H."/>
            <person name="Ye R."/>
            <person name="Li L."/>
            <person name="Wei W."/>
            <person name="Wang X."/>
            <person name="Wang C."/>
            <person name="Yang T."/>
            <person name="Huo Q."/>
            <person name="Li W."/>
            <person name="Guo W."/>
            <person name="Chen H."/>
            <person name="Zhou L."/>
            <person name="Ni X."/>
            <person name="Tian J."/>
            <person name="Zhou Y."/>
            <person name="Sheng Y."/>
            <person name="Liu T."/>
            <person name="Pan Y."/>
            <person name="Xia L."/>
            <person name="Li J."/>
            <person name="Zhao F."/>
            <person name="Cao W."/>
        </authorList>
    </citation>
    <scope>NUCLEOTIDE SEQUENCE</scope>
    <source>
        <strain evidence="1">Hyas-2018</strain>
    </source>
</reference>
<name>A0ACB7S192_HYAAI</name>
<protein>
    <submittedName>
        <fullName evidence="1">Uncharacterized protein</fullName>
    </submittedName>
</protein>
<proteinExistence type="predicted"/>
<evidence type="ECO:0000313" key="1">
    <source>
        <dbReference type="EMBL" id="KAH6928495.1"/>
    </source>
</evidence>
<keyword evidence="2" id="KW-1185">Reference proteome</keyword>
<dbReference type="EMBL" id="CM023486">
    <property type="protein sequence ID" value="KAH6928495.1"/>
    <property type="molecule type" value="Genomic_DNA"/>
</dbReference>
<dbReference type="Proteomes" id="UP000821845">
    <property type="component" value="Chromosome 6"/>
</dbReference>
<accession>A0ACB7S192</accession>
<gene>
    <name evidence="1" type="ORF">HPB50_016832</name>
</gene>
<comment type="caution">
    <text evidence="1">The sequence shown here is derived from an EMBL/GenBank/DDBJ whole genome shotgun (WGS) entry which is preliminary data.</text>
</comment>
<sequence>MRGSRRQSGAGVWVTWEGLREDVRNAAAFGVTMSGLGSVSFDADQALVSRSRREGELETHAGHRESRAAVL</sequence>
<evidence type="ECO:0000313" key="2">
    <source>
        <dbReference type="Proteomes" id="UP000821845"/>
    </source>
</evidence>
<organism evidence="1 2">
    <name type="scientific">Hyalomma asiaticum</name>
    <name type="common">Tick</name>
    <dbReference type="NCBI Taxonomy" id="266040"/>
    <lineage>
        <taxon>Eukaryota</taxon>
        <taxon>Metazoa</taxon>
        <taxon>Ecdysozoa</taxon>
        <taxon>Arthropoda</taxon>
        <taxon>Chelicerata</taxon>
        <taxon>Arachnida</taxon>
        <taxon>Acari</taxon>
        <taxon>Parasitiformes</taxon>
        <taxon>Ixodida</taxon>
        <taxon>Ixodoidea</taxon>
        <taxon>Ixodidae</taxon>
        <taxon>Hyalomminae</taxon>
        <taxon>Hyalomma</taxon>
    </lineage>
</organism>